<dbReference type="InterPro" id="IPR003593">
    <property type="entry name" value="AAA+_ATPase"/>
</dbReference>
<evidence type="ECO:0000256" key="2">
    <source>
        <dbReference type="ARBA" id="ARBA00022840"/>
    </source>
</evidence>
<dbReference type="Pfam" id="PF07724">
    <property type="entry name" value="AAA_2"/>
    <property type="match status" value="1"/>
</dbReference>
<name>A0A0S6W4T1_9BACT</name>
<dbReference type="SUPFAM" id="SSF52540">
    <property type="entry name" value="P-loop containing nucleoside triphosphate hydrolases"/>
    <property type="match status" value="1"/>
</dbReference>
<keyword evidence="1" id="KW-0547">Nucleotide-binding</keyword>
<dbReference type="PANTHER" id="PTHR48102:SF7">
    <property type="entry name" value="ATP-DEPENDENT CLP PROTEASE ATP-BINDING SUBUNIT CLPX-LIKE, MITOCHONDRIAL"/>
    <property type="match status" value="1"/>
</dbReference>
<keyword evidence="3" id="KW-0143">Chaperone</keyword>
<sequence length="545" mass="62231">MQVSIPRKDVEEIAERYNCSQEDAAKAYLTAQDRAKEAFGEALIDLLGQRQDGGEEEAPVREIKAFTPREIKQHLDKYVIGQEEYKKRICIAASYHFAMIAYLRSHPEDTKVKRFRKKNTMIAGPSGSGKTYCAEVLGDLLEVPTLIIDATDYTEAGYVGKSADDMIRELIDLAPGNTREEQAQFVAKNGGIIFIDEIDKKAKDGTLIGHDISREGFQRSVLKLIERKLIPIDNPYSPASQIQEAMERQQGRQAVKKEKLISTENILFVLGGSFERNAEKLEEIVKKRIERKGSVREDGSLVIRGFDSEKKESEAGKEKEKFKNYFKEAGADDYIRFGLLPELVGRVPIRTFVNLLSKNDLVRIMTDTEDSILAQYKTEFAVFGIDVEVADDAIDYVAEIGENSKTGARALVSVWENILTDFQYELPGSNFKKLKITRELCERPKDMLLKMLEKSPFVDYIEHFRREYGVELVLDDEIQNYIEVVAKDRNMEVSATIKSFLDAASALNYMNQKEPFKITRDMLDDPKYFDKLFIEWHERQMAQPA</sequence>
<accession>A0A0S6W4T1</accession>
<evidence type="ECO:0000313" key="6">
    <source>
        <dbReference type="EMBL" id="GAK53401.1"/>
    </source>
</evidence>
<dbReference type="InterPro" id="IPR019489">
    <property type="entry name" value="Clp_ATPase_C"/>
</dbReference>
<organism evidence="6">
    <name type="scientific">Candidatus Moduliflexus flocculans</name>
    <dbReference type="NCBI Taxonomy" id="1499966"/>
    <lineage>
        <taxon>Bacteria</taxon>
        <taxon>Candidatus Moduliflexota</taxon>
        <taxon>Candidatus Moduliflexia</taxon>
        <taxon>Candidatus Moduliflexales</taxon>
        <taxon>Candidatus Moduliflexaceae</taxon>
    </lineage>
</organism>
<reference evidence="6" key="1">
    <citation type="journal article" date="2015" name="PeerJ">
        <title>First genomic representation of candidate bacterial phylum KSB3 points to enhanced environmental sensing as a trigger of wastewater bulking.</title>
        <authorList>
            <person name="Sekiguchi Y."/>
            <person name="Ohashi A."/>
            <person name="Parks D.H."/>
            <person name="Yamauchi T."/>
            <person name="Tyson G.W."/>
            <person name="Hugenholtz P."/>
        </authorList>
    </citation>
    <scope>NUCLEOTIDE SEQUENCE [LARGE SCALE GENOMIC DNA]</scope>
</reference>
<keyword evidence="2" id="KW-0067">ATP-binding</keyword>
<evidence type="ECO:0000256" key="3">
    <source>
        <dbReference type="ARBA" id="ARBA00023186"/>
    </source>
</evidence>
<dbReference type="SMART" id="SM01086">
    <property type="entry name" value="ClpB_D2-small"/>
    <property type="match status" value="1"/>
</dbReference>
<dbReference type="SMART" id="SM00382">
    <property type="entry name" value="AAA"/>
    <property type="match status" value="1"/>
</dbReference>
<evidence type="ECO:0000313" key="7">
    <source>
        <dbReference type="Proteomes" id="UP000030700"/>
    </source>
</evidence>
<feature type="domain" description="Clp ATPase C-terminal" evidence="5">
    <location>
        <begin position="356"/>
        <end position="442"/>
    </location>
</feature>
<dbReference type="InterPro" id="IPR027417">
    <property type="entry name" value="P-loop_NTPase"/>
</dbReference>
<keyword evidence="6" id="KW-0378">Hydrolase</keyword>
<dbReference type="HOGENOM" id="CLU_014218_7_0_0"/>
<dbReference type="Gene3D" id="3.40.50.300">
    <property type="entry name" value="P-loop containing nucleotide triphosphate hydrolases"/>
    <property type="match status" value="1"/>
</dbReference>
<dbReference type="GO" id="GO:0051603">
    <property type="term" value="P:proteolysis involved in protein catabolic process"/>
    <property type="evidence" value="ECO:0007669"/>
    <property type="project" value="TreeGrafter"/>
</dbReference>
<dbReference type="GO" id="GO:0005524">
    <property type="term" value="F:ATP binding"/>
    <property type="evidence" value="ECO:0007669"/>
    <property type="project" value="UniProtKB-KW"/>
</dbReference>
<dbReference type="STRING" id="1499966.U14_04666"/>
<dbReference type="InterPro" id="IPR050052">
    <property type="entry name" value="ATP-dep_Clp_protease_ClpX"/>
</dbReference>
<evidence type="ECO:0000256" key="1">
    <source>
        <dbReference type="ARBA" id="ARBA00022741"/>
    </source>
</evidence>
<feature type="domain" description="AAA+ ATPase" evidence="4">
    <location>
        <begin position="116"/>
        <end position="288"/>
    </location>
</feature>
<keyword evidence="7" id="KW-1185">Reference proteome</keyword>
<proteinExistence type="predicted"/>
<dbReference type="Gene3D" id="1.10.8.60">
    <property type="match status" value="1"/>
</dbReference>
<dbReference type="EMBL" id="DF820459">
    <property type="protein sequence ID" value="GAK53401.1"/>
    <property type="molecule type" value="Genomic_DNA"/>
</dbReference>
<dbReference type="GO" id="GO:0008233">
    <property type="term" value="F:peptidase activity"/>
    <property type="evidence" value="ECO:0007669"/>
    <property type="project" value="UniProtKB-KW"/>
</dbReference>
<dbReference type="PANTHER" id="PTHR48102">
    <property type="entry name" value="ATP-DEPENDENT CLP PROTEASE ATP-BINDING SUBUNIT CLPX-LIKE, MITOCHONDRIAL-RELATED"/>
    <property type="match status" value="1"/>
</dbReference>
<dbReference type="InterPro" id="IPR003959">
    <property type="entry name" value="ATPase_AAA_core"/>
</dbReference>
<dbReference type="AlphaFoldDB" id="A0A0S6W4T1"/>
<dbReference type="GO" id="GO:0016887">
    <property type="term" value="F:ATP hydrolysis activity"/>
    <property type="evidence" value="ECO:0007669"/>
    <property type="project" value="InterPro"/>
</dbReference>
<evidence type="ECO:0000259" key="4">
    <source>
        <dbReference type="SMART" id="SM00382"/>
    </source>
</evidence>
<dbReference type="Proteomes" id="UP000030700">
    <property type="component" value="Unassembled WGS sequence"/>
</dbReference>
<gene>
    <name evidence="6" type="ORF">U14_04666</name>
</gene>
<dbReference type="Pfam" id="PF10431">
    <property type="entry name" value="ClpB_D2-small"/>
    <property type="match status" value="1"/>
</dbReference>
<keyword evidence="6" id="KW-0645">Protease</keyword>
<protein>
    <submittedName>
        <fullName evidence="6">ATP-dependent protease Clp, ATPase subunit</fullName>
    </submittedName>
</protein>
<evidence type="ECO:0000259" key="5">
    <source>
        <dbReference type="SMART" id="SM01086"/>
    </source>
</evidence>